<dbReference type="GO" id="GO:0015245">
    <property type="term" value="F:fatty acid transmembrane transporter activity"/>
    <property type="evidence" value="ECO:0007669"/>
    <property type="project" value="TreeGrafter"/>
</dbReference>
<gene>
    <name evidence="8" type="ORF">SI8410_02003243</name>
</gene>
<comment type="subcellular location">
    <subcellularLocation>
        <location evidence="1">Membrane</location>
    </subcellularLocation>
</comment>
<feature type="signal peptide" evidence="7">
    <location>
        <begin position="1"/>
        <end position="21"/>
    </location>
</feature>
<dbReference type="PANTHER" id="PTHR12668:SF38">
    <property type="entry name" value="PROTEIN FATTY ACID EXPORT 4, CHLOROPLASTIC"/>
    <property type="match status" value="1"/>
</dbReference>
<dbReference type="Pfam" id="PF03647">
    <property type="entry name" value="Tmemb_14"/>
    <property type="match status" value="1"/>
</dbReference>
<dbReference type="InterPro" id="IPR044890">
    <property type="entry name" value="TMEM14_sf"/>
</dbReference>
<organism evidence="8 9">
    <name type="scientific">Spirodela intermedia</name>
    <name type="common">Intermediate duckweed</name>
    <dbReference type="NCBI Taxonomy" id="51605"/>
    <lineage>
        <taxon>Eukaryota</taxon>
        <taxon>Viridiplantae</taxon>
        <taxon>Streptophyta</taxon>
        <taxon>Embryophyta</taxon>
        <taxon>Tracheophyta</taxon>
        <taxon>Spermatophyta</taxon>
        <taxon>Magnoliopsida</taxon>
        <taxon>Liliopsida</taxon>
        <taxon>Araceae</taxon>
        <taxon>Lemnoideae</taxon>
        <taxon>Spirodela</taxon>
    </lineage>
</organism>
<accession>A0A7I8K4G8</accession>
<evidence type="ECO:0000256" key="4">
    <source>
        <dbReference type="ARBA" id="ARBA00022989"/>
    </source>
</evidence>
<keyword evidence="9" id="KW-1185">Reference proteome</keyword>
<evidence type="ECO:0000256" key="3">
    <source>
        <dbReference type="ARBA" id="ARBA00022692"/>
    </source>
</evidence>
<proteinExistence type="inferred from homology"/>
<keyword evidence="5 6" id="KW-0472">Membrane</keyword>
<protein>
    <submittedName>
        <fullName evidence="8">Uncharacterized protein</fullName>
    </submittedName>
</protein>
<feature type="transmembrane region" description="Helical" evidence="6">
    <location>
        <begin position="171"/>
        <end position="190"/>
    </location>
</feature>
<comment type="similarity">
    <text evidence="2">Belongs to the TMEM14 family.</text>
</comment>
<dbReference type="OrthoDB" id="5620at2759"/>
<evidence type="ECO:0000313" key="9">
    <source>
        <dbReference type="Proteomes" id="UP000663760"/>
    </source>
</evidence>
<dbReference type="AlphaFoldDB" id="A0A7I8K4G8"/>
<dbReference type="Proteomes" id="UP000663760">
    <property type="component" value="Chromosome 2"/>
</dbReference>
<feature type="transmembrane region" description="Helical" evidence="6">
    <location>
        <begin position="146"/>
        <end position="164"/>
    </location>
</feature>
<dbReference type="GO" id="GO:0009706">
    <property type="term" value="C:chloroplast inner membrane"/>
    <property type="evidence" value="ECO:0007669"/>
    <property type="project" value="TreeGrafter"/>
</dbReference>
<evidence type="ECO:0000313" key="8">
    <source>
        <dbReference type="EMBL" id="CAA7392053.1"/>
    </source>
</evidence>
<dbReference type="InterPro" id="IPR005349">
    <property type="entry name" value="TMEM14"/>
</dbReference>
<evidence type="ECO:0000256" key="7">
    <source>
        <dbReference type="SAM" id="SignalP"/>
    </source>
</evidence>
<feature type="transmembrane region" description="Helical" evidence="6">
    <location>
        <begin position="116"/>
        <end position="134"/>
    </location>
</feature>
<evidence type="ECO:0000256" key="2">
    <source>
        <dbReference type="ARBA" id="ARBA00007590"/>
    </source>
</evidence>
<name>A0A7I8K4G8_SPIIN</name>
<evidence type="ECO:0000256" key="6">
    <source>
        <dbReference type="SAM" id="Phobius"/>
    </source>
</evidence>
<evidence type="ECO:0000256" key="5">
    <source>
        <dbReference type="ARBA" id="ARBA00023136"/>
    </source>
</evidence>
<dbReference type="PANTHER" id="PTHR12668">
    <property type="entry name" value="TRANSMEMBRANE PROTEIN 14, 15"/>
    <property type="match status" value="1"/>
</dbReference>
<feature type="chain" id="PRO_5029464025" evidence="7">
    <location>
        <begin position="22"/>
        <end position="194"/>
    </location>
</feature>
<feature type="transmembrane region" description="Helical" evidence="6">
    <location>
        <begin position="88"/>
        <end position="109"/>
    </location>
</feature>
<keyword evidence="4 6" id="KW-1133">Transmembrane helix</keyword>
<dbReference type="Gene3D" id="1.10.10.1740">
    <property type="entry name" value="Transmembrane protein 14-like"/>
    <property type="match status" value="1"/>
</dbReference>
<dbReference type="EMBL" id="LR746265">
    <property type="protein sequence ID" value="CAA7392053.1"/>
    <property type="molecule type" value="Genomic_DNA"/>
</dbReference>
<keyword evidence="7" id="KW-0732">Signal</keyword>
<evidence type="ECO:0000256" key="1">
    <source>
        <dbReference type="ARBA" id="ARBA00004370"/>
    </source>
</evidence>
<reference evidence="8" key="1">
    <citation type="submission" date="2020-02" db="EMBL/GenBank/DDBJ databases">
        <authorList>
            <person name="Scholz U."/>
            <person name="Mascher M."/>
            <person name="Fiebig A."/>
        </authorList>
    </citation>
    <scope>NUCLEOTIDE SEQUENCE</scope>
</reference>
<keyword evidence="3 6" id="KW-0812">Transmembrane</keyword>
<sequence length="194" mass="19369">MSASAVSSLLLPAAAAPASTARRYGGAAAAAASGFPRLLAEPLCRARCFSNPSPPPVALDRKSGDGGVRSPPRFSVRCSAALSDFAELAPAASVAYGALLLGGGLFAYARTKSTGSISGGVSGAALMAVAYYLMQNPETKAAGEALGFGSAALFTAIFGIRLASTRKFMPAGLLLGVSGGAMAVFVSAYLQDKI</sequence>